<dbReference type="Proteomes" id="UP000092600">
    <property type="component" value="Unassembled WGS sequence"/>
</dbReference>
<keyword evidence="1" id="KW-0812">Transmembrane</keyword>
<feature type="transmembrane region" description="Helical" evidence="1">
    <location>
        <begin position="6"/>
        <end position="28"/>
    </location>
</feature>
<keyword evidence="1" id="KW-0472">Membrane</keyword>
<comment type="caution">
    <text evidence="2">The sequence shown here is derived from an EMBL/GenBank/DDBJ whole genome shotgun (WGS) entry which is preliminary data.</text>
</comment>
<evidence type="ECO:0000313" key="3">
    <source>
        <dbReference type="Proteomes" id="UP000092600"/>
    </source>
</evidence>
<gene>
    <name evidence="2" type="ORF">ACMD2_04491</name>
</gene>
<evidence type="ECO:0000256" key="1">
    <source>
        <dbReference type="SAM" id="Phobius"/>
    </source>
</evidence>
<sequence length="174" mass="19594">MVLFFYVGELILMMEIKITMVAICGVILQLWADERRGEEEEEEEEGVTLVLPSATNLAMGFPVRLNSILLGALITLPLLLPMLPEEVLLDPSEVPKSPRGVMVHAGHFWAYVHLLPHLLVACLLLQPPWQVVAPSVELQQDLDLDLDLERLKRIDGLRRGGKQQMLSIVDEKKQ</sequence>
<dbReference type="AlphaFoldDB" id="A0A199VPQ8"/>
<keyword evidence="1" id="KW-1133">Transmembrane helix</keyword>
<feature type="transmembrane region" description="Helical" evidence="1">
    <location>
        <begin position="103"/>
        <end position="125"/>
    </location>
</feature>
<organism evidence="2 3">
    <name type="scientific">Ananas comosus</name>
    <name type="common">Pineapple</name>
    <name type="synonym">Ananas ananas</name>
    <dbReference type="NCBI Taxonomy" id="4615"/>
    <lineage>
        <taxon>Eukaryota</taxon>
        <taxon>Viridiplantae</taxon>
        <taxon>Streptophyta</taxon>
        <taxon>Embryophyta</taxon>
        <taxon>Tracheophyta</taxon>
        <taxon>Spermatophyta</taxon>
        <taxon>Magnoliopsida</taxon>
        <taxon>Liliopsida</taxon>
        <taxon>Poales</taxon>
        <taxon>Bromeliaceae</taxon>
        <taxon>Bromelioideae</taxon>
        <taxon>Ananas</taxon>
    </lineage>
</organism>
<proteinExistence type="predicted"/>
<evidence type="ECO:0000313" key="2">
    <source>
        <dbReference type="EMBL" id="OAY79049.1"/>
    </source>
</evidence>
<dbReference type="EMBL" id="LSRQ01001144">
    <property type="protein sequence ID" value="OAY79049.1"/>
    <property type="molecule type" value="Genomic_DNA"/>
</dbReference>
<accession>A0A199VPQ8</accession>
<name>A0A199VPQ8_ANACO</name>
<reference evidence="2 3" key="1">
    <citation type="journal article" date="2016" name="DNA Res.">
        <title>The draft genome of MD-2 pineapple using hybrid error correction of long reads.</title>
        <authorList>
            <person name="Redwan R.M."/>
            <person name="Saidin A."/>
            <person name="Kumar S.V."/>
        </authorList>
    </citation>
    <scope>NUCLEOTIDE SEQUENCE [LARGE SCALE GENOMIC DNA]</scope>
    <source>
        <strain evidence="3">cv. MD2</strain>
        <tissue evidence="2">Leaf</tissue>
    </source>
</reference>
<feature type="transmembrane region" description="Helical" evidence="1">
    <location>
        <begin position="65"/>
        <end position="83"/>
    </location>
</feature>
<protein>
    <submittedName>
        <fullName evidence="2">Uncharacterized protein</fullName>
    </submittedName>
</protein>